<gene>
    <name evidence="3" type="ORF">LIN78_09225</name>
</gene>
<keyword evidence="4" id="KW-1185">Reference proteome</keyword>
<sequence>MQYKQLGTTDVRVSLIGLGTMTWGEQNTLDDAHSQITFAKASGINLIDVAEMYPVPPKPETQGATEKIVGEYFAKFGDRQDWILATKATGPAQNPKQPGYVRNGELNFNLKNLSTAVEGSLKRLQTDYIDLYQLHWPDRKTNMFGQLGFKEEENNPGAVAIEETLYALSELVKSGKIRYVGVSNETPWGVAQFLKYADKFNLPRIVSIQNPYNLLNRSFEVGLSEFSYREQVGLLAYSPLAFGVLSGKYLDGQKPDGARLTLFERFSRYTNPQATAATAAYAAIAKQYGLSLTQMSLAFINQRPFVSSNLIGATNIDQLKENIESVHITLSEEILQAIEAVHTQHPNPAP</sequence>
<dbReference type="EMBL" id="JAJBZT010000004">
    <property type="protein sequence ID" value="MCB6183731.1"/>
    <property type="molecule type" value="Genomic_DNA"/>
</dbReference>
<dbReference type="CDD" id="cd19094">
    <property type="entry name" value="AKR_Tas-like"/>
    <property type="match status" value="1"/>
</dbReference>
<dbReference type="NCBIfam" id="NF007912">
    <property type="entry name" value="PRK10625.1"/>
    <property type="match status" value="1"/>
</dbReference>
<comment type="caution">
    <text evidence="3">The sequence shown here is derived from an EMBL/GenBank/DDBJ whole genome shotgun (WGS) entry which is preliminary data.</text>
</comment>
<proteinExistence type="predicted"/>
<dbReference type="InterPro" id="IPR020471">
    <property type="entry name" value="AKR"/>
</dbReference>
<dbReference type="SUPFAM" id="SSF51430">
    <property type="entry name" value="NAD(P)-linked oxidoreductase"/>
    <property type="match status" value="1"/>
</dbReference>
<accession>A0ABS8D6W7</accession>
<keyword evidence="1" id="KW-0560">Oxidoreductase</keyword>
<dbReference type="Gene3D" id="3.20.20.100">
    <property type="entry name" value="NADP-dependent oxidoreductase domain"/>
    <property type="match status" value="1"/>
</dbReference>
<protein>
    <submittedName>
        <fullName evidence="3">NADP(H)-dependent aldo-keto reductase</fullName>
    </submittedName>
</protein>
<feature type="domain" description="NADP-dependent oxidoreductase" evidence="2">
    <location>
        <begin position="16"/>
        <end position="341"/>
    </location>
</feature>
<reference evidence="3" key="1">
    <citation type="submission" date="2021-10" db="EMBL/GenBank/DDBJ databases">
        <title>The complete genome sequence of Leeia sp. TBRC 13508.</title>
        <authorList>
            <person name="Charoenyingcharoen P."/>
            <person name="Yukphan P."/>
        </authorList>
    </citation>
    <scope>NUCLEOTIDE SEQUENCE</scope>
    <source>
        <strain evidence="3">TBRC 13508</strain>
    </source>
</reference>
<evidence type="ECO:0000313" key="4">
    <source>
        <dbReference type="Proteomes" id="UP001165395"/>
    </source>
</evidence>
<dbReference type="InterPro" id="IPR023210">
    <property type="entry name" value="NADP_OxRdtase_dom"/>
</dbReference>
<dbReference type="InterPro" id="IPR036812">
    <property type="entry name" value="NAD(P)_OxRdtase_dom_sf"/>
</dbReference>
<dbReference type="Pfam" id="PF00248">
    <property type="entry name" value="Aldo_ket_red"/>
    <property type="match status" value="1"/>
</dbReference>
<dbReference type="InterPro" id="IPR050523">
    <property type="entry name" value="AKR_Detox_Biosynth"/>
</dbReference>
<evidence type="ECO:0000313" key="3">
    <source>
        <dbReference type="EMBL" id="MCB6183731.1"/>
    </source>
</evidence>
<name>A0ABS8D6W7_9NEIS</name>
<dbReference type="RefSeq" id="WP_227180508.1">
    <property type="nucleotide sequence ID" value="NZ_JAJBZT010000004.1"/>
</dbReference>
<dbReference type="PANTHER" id="PTHR43364">
    <property type="entry name" value="NADH-SPECIFIC METHYLGLYOXAL REDUCTASE-RELATED"/>
    <property type="match status" value="1"/>
</dbReference>
<organism evidence="3 4">
    <name type="scientific">Leeia speluncae</name>
    <dbReference type="NCBI Taxonomy" id="2884804"/>
    <lineage>
        <taxon>Bacteria</taxon>
        <taxon>Pseudomonadati</taxon>
        <taxon>Pseudomonadota</taxon>
        <taxon>Betaproteobacteria</taxon>
        <taxon>Neisseriales</taxon>
        <taxon>Leeiaceae</taxon>
        <taxon>Leeia</taxon>
    </lineage>
</organism>
<evidence type="ECO:0000259" key="2">
    <source>
        <dbReference type="Pfam" id="PF00248"/>
    </source>
</evidence>
<dbReference type="PANTHER" id="PTHR43364:SF4">
    <property type="entry name" value="NAD(P)-LINKED OXIDOREDUCTASE SUPERFAMILY PROTEIN"/>
    <property type="match status" value="1"/>
</dbReference>
<dbReference type="PRINTS" id="PR00069">
    <property type="entry name" value="ALDKETRDTASE"/>
</dbReference>
<dbReference type="Proteomes" id="UP001165395">
    <property type="component" value="Unassembled WGS sequence"/>
</dbReference>
<evidence type="ECO:0000256" key="1">
    <source>
        <dbReference type="ARBA" id="ARBA00023002"/>
    </source>
</evidence>